<dbReference type="PROSITE" id="PS50878">
    <property type="entry name" value="RT_POL"/>
    <property type="match status" value="1"/>
</dbReference>
<dbReference type="GO" id="GO:0004519">
    <property type="term" value="F:endonuclease activity"/>
    <property type="evidence" value="ECO:0007669"/>
    <property type="project" value="UniProtKB-KW"/>
</dbReference>
<keyword evidence="2" id="KW-0808">Transferase</keyword>
<dbReference type="GO" id="GO:0006508">
    <property type="term" value="P:proteolysis"/>
    <property type="evidence" value="ECO:0007669"/>
    <property type="project" value="UniProtKB-KW"/>
</dbReference>
<keyword evidence="8" id="KW-0511">Multifunctional enzyme</keyword>
<evidence type="ECO:0000313" key="12">
    <source>
        <dbReference type="EMBL" id="CAF4079720.1"/>
    </source>
</evidence>
<dbReference type="PANTHER" id="PTHR37984">
    <property type="entry name" value="PROTEIN CBG26694"/>
    <property type="match status" value="1"/>
</dbReference>
<dbReference type="Pfam" id="PF00665">
    <property type="entry name" value="rve"/>
    <property type="match status" value="1"/>
</dbReference>
<dbReference type="SUPFAM" id="SSF53098">
    <property type="entry name" value="Ribonuclease H-like"/>
    <property type="match status" value="1"/>
</dbReference>
<evidence type="ECO:0000313" key="13">
    <source>
        <dbReference type="Proteomes" id="UP000663881"/>
    </source>
</evidence>
<keyword evidence="5" id="KW-0255">Endonuclease</keyword>
<evidence type="ECO:0000256" key="4">
    <source>
        <dbReference type="ARBA" id="ARBA00022722"/>
    </source>
</evidence>
<dbReference type="CDD" id="cd01647">
    <property type="entry name" value="RT_LTR"/>
    <property type="match status" value="1"/>
</dbReference>
<feature type="region of interest" description="Disordered" evidence="9">
    <location>
        <begin position="469"/>
        <end position="496"/>
    </location>
</feature>
<evidence type="ECO:0000259" key="10">
    <source>
        <dbReference type="PROSITE" id="PS50878"/>
    </source>
</evidence>
<dbReference type="Pfam" id="PF17921">
    <property type="entry name" value="Integrase_H2C2"/>
    <property type="match status" value="1"/>
</dbReference>
<dbReference type="FunFam" id="1.10.340.70:FF:000001">
    <property type="entry name" value="Retrovirus-related Pol polyprotein from transposon gypsy-like Protein"/>
    <property type="match status" value="1"/>
</dbReference>
<feature type="compositionally biased region" description="Basic residues" evidence="9">
    <location>
        <begin position="45"/>
        <end position="56"/>
    </location>
</feature>
<dbReference type="SUPFAM" id="SSF50630">
    <property type="entry name" value="Acid proteases"/>
    <property type="match status" value="1"/>
</dbReference>
<evidence type="ECO:0000256" key="9">
    <source>
        <dbReference type="SAM" id="MobiDB-lite"/>
    </source>
</evidence>
<dbReference type="GO" id="GO:0003964">
    <property type="term" value="F:RNA-directed DNA polymerase activity"/>
    <property type="evidence" value="ECO:0007669"/>
    <property type="project" value="UniProtKB-KW"/>
</dbReference>
<accession>A0A819TS76</accession>
<sequence>EPEASRDLAPVLYEFHQDNEISNENPDIHQEIEVLEQSSNIQSSIKRKKSRSRRSQAAKLLRNQQSSIRHRRNRYIYEVIRDINCSVSDAKCILQCYDIKYLNINPVGSKFTTTRSKIDLSKIKIDTLKYIPPSRLPIKQNMTISTSSNEVLHDENQLIEIKPDEEVKAADGHELNDQFVDSQPTHRDLIKEELKTLEKFTGGGDAEQWLTSVLKKFELLQVDMDDRIAFIPSVITGEAFIWFVQNEQHMLTFISFAKLFLQRFAFTKIEGRTTTSTDLISNQQQLIITNGLQDDVFSSLRNQMLLSHIEKLPKFSGRSKQNVSKWLREINQTMILLKLSDMEKLFFIPSILDTEAKEWFFDNQHALSSWSLFVQKLIGTFESSSKADIAFNRLRQYQQGLNQDVRHYYFEIMKLCKEANPTMDESTKLQYLKDGLKISLRFDILLKNPTTTEDFLEYAQKIEELKSLDEQQGIGETPPQHSTSNKSNLSRNVSNASSYNNNALSYNNNVSTYNNNALSYNNNVPTYNNNTRANNNNSSKQQQQNNSVPKPPYRLGSSFDGDDPSQLQINPSPIFIVAKVNSITTKIMFDSGSSRSFIKKSILDKTNHLPIQSNSQSYLMADGHSTFTILGTVQIYIDLDNLQTSIIVGIVDNLCVDCLLGMDYMNKYYVNLNNKEKQIYIHAQDIMVSIPMKIVIKDFILPCRSTKTIYIYPQEEKQIQIICEFPSGHMLFSPTNNLNNKGLVTAHAIISVVNYTATVFVYNSTMRSQQLNYQEIIGEITPYCSTACIATIFDPQTKTLVDENQSQSLTSNSESNIQVLLDHIDDQQQVNQIWSIFKKHHQLFDTTTTTIADTDTSHVICTENKPPTTSRPYPQTIDKQNATFEIIQQMIKNKQIRPSYSQYSAPIILIKKRDGSYRFIVDYRKLNNITIQDKFPLPNLEQALQIVGGRCYYSKLDLRSGYFQIPIKEEDKYKTAFITTHGLFEFNVLAQGLKNSPPSFQRTMSNLLLPCKKFSIVYLDDVLIYSDNFDQHLQHVNQVLAILNKHKFQLNPPKCEVFCKNINYLGHTISYDGVRPLQERIEKILSIPQPVSLAQANAFIGAIGWYRKFINNYASIAAPILAVTNLTKAHKHKFHWDQDQRVAFEQLKTALITEPLFLTYPDNDLPLILATDASDNCIGGVLYQEDDNGQRKNIYFHSQMLPKPQRKWPTIEKEALAIYYCVSRMKLYLLGREFTVYTDHCPLRDMHLKPSNNRRVDRISLILQQYNIKEISHISGKCNCMADYLSRYPRQVDDDDDFIEPDYGTVMGLQHGCAAITRSRTKAQVPAPDIIVNDSPSSEASVTNDHPSCEEGHDFDVTKIGDAQKQDSFYQEQIHKLQQASANSSFELTNDILYKIVKRGINKQTLIYIPSVLVSQVIEVYHGSSWAGHFGFRRTYNNLKDRYWWPNMKETIRNHLQACLKCQKFNFARHKAHGFLHPIESPSGPFQMIGIDYSGPFPTTTQGNKYVLAITDYFTKWVIAIPVEKQNAQTTATILYEHYICIYGVPHQILSDQGTPFNNQLIEAFTKILGCHHIKSTPYHPQTNGAIERFNATFERQLAKVTNVHMNDWDIHLKSIIFAYNIGKHASTEFSPYQLQFGRHPNLPPDKPKDKYEFLKPNDYFQFFRRTLTLYHRHARENIIKHQQYYKTNYDVHRANPHFNVGDRVLKKLSTSRNKLSSIYSDPMVVIKIQHPTYWIEDESTNRVYQVHVSSLRSCHI</sequence>
<keyword evidence="1" id="KW-0645">Protease</keyword>
<name>A0A819TS76_9BILA</name>
<protein>
    <recommendedName>
        <fullName evidence="14">Endonuclease</fullName>
    </recommendedName>
</protein>
<evidence type="ECO:0000259" key="11">
    <source>
        <dbReference type="PROSITE" id="PS50994"/>
    </source>
</evidence>
<dbReference type="FunFam" id="3.30.420.10:FF:000032">
    <property type="entry name" value="Retrovirus-related Pol polyprotein from transposon 297-like Protein"/>
    <property type="match status" value="1"/>
</dbReference>
<dbReference type="InterPro" id="IPR001584">
    <property type="entry name" value="Integrase_cat-core"/>
</dbReference>
<evidence type="ECO:0000256" key="3">
    <source>
        <dbReference type="ARBA" id="ARBA00022695"/>
    </source>
</evidence>
<dbReference type="PROSITE" id="PS50994">
    <property type="entry name" value="INTEGRASE"/>
    <property type="match status" value="1"/>
</dbReference>
<dbReference type="SUPFAM" id="SSF56672">
    <property type="entry name" value="DNA/RNA polymerases"/>
    <property type="match status" value="1"/>
</dbReference>
<dbReference type="InterPro" id="IPR050951">
    <property type="entry name" value="Retrovirus_Pol_polyprotein"/>
</dbReference>
<evidence type="ECO:0000256" key="2">
    <source>
        <dbReference type="ARBA" id="ARBA00022679"/>
    </source>
</evidence>
<feature type="compositionally biased region" description="Low complexity" evidence="9">
    <location>
        <begin position="514"/>
        <end position="547"/>
    </location>
</feature>
<dbReference type="Gene3D" id="1.10.340.70">
    <property type="match status" value="1"/>
</dbReference>
<dbReference type="Gene3D" id="3.30.70.270">
    <property type="match status" value="2"/>
</dbReference>
<dbReference type="Proteomes" id="UP000663881">
    <property type="component" value="Unassembled WGS sequence"/>
</dbReference>
<dbReference type="FunFam" id="3.10.10.10:FF:000007">
    <property type="entry name" value="Retrovirus-related Pol polyprotein from transposon 17.6-like Protein"/>
    <property type="match status" value="1"/>
</dbReference>
<keyword evidence="3" id="KW-0548">Nucleotidyltransferase</keyword>
<dbReference type="InterPro" id="IPR000477">
    <property type="entry name" value="RT_dom"/>
</dbReference>
<evidence type="ECO:0000256" key="5">
    <source>
        <dbReference type="ARBA" id="ARBA00022759"/>
    </source>
</evidence>
<dbReference type="FunFam" id="3.30.70.270:FF:000020">
    <property type="entry name" value="Transposon Tf2-6 polyprotein-like Protein"/>
    <property type="match status" value="1"/>
</dbReference>
<evidence type="ECO:0000256" key="1">
    <source>
        <dbReference type="ARBA" id="ARBA00022670"/>
    </source>
</evidence>
<dbReference type="InterPro" id="IPR043128">
    <property type="entry name" value="Rev_trsase/Diguanyl_cyclase"/>
</dbReference>
<feature type="domain" description="Integrase catalytic" evidence="11">
    <location>
        <begin position="1481"/>
        <end position="1640"/>
    </location>
</feature>
<evidence type="ECO:0000256" key="7">
    <source>
        <dbReference type="ARBA" id="ARBA00022918"/>
    </source>
</evidence>
<gene>
    <name evidence="12" type="ORF">OKA104_LOCUS34488</name>
</gene>
<keyword evidence="4" id="KW-0540">Nuclease</keyword>
<dbReference type="Pfam" id="PF08284">
    <property type="entry name" value="RVP_2"/>
    <property type="match status" value="1"/>
</dbReference>
<comment type="caution">
    <text evidence="12">The sequence shown here is derived from an EMBL/GenBank/DDBJ whole genome shotgun (WGS) entry which is preliminary data.</text>
</comment>
<dbReference type="InterPro" id="IPR041577">
    <property type="entry name" value="RT_RNaseH_2"/>
</dbReference>
<dbReference type="PANTHER" id="PTHR37984:SF5">
    <property type="entry name" value="PROTEIN NYNRIN-LIKE"/>
    <property type="match status" value="1"/>
</dbReference>
<dbReference type="Pfam" id="PF00078">
    <property type="entry name" value="RVT_1"/>
    <property type="match status" value="1"/>
</dbReference>
<dbReference type="Pfam" id="PF17919">
    <property type="entry name" value="RT_RNaseH_2"/>
    <property type="match status" value="1"/>
</dbReference>
<dbReference type="EMBL" id="CAJOAY010004690">
    <property type="protein sequence ID" value="CAF4079720.1"/>
    <property type="molecule type" value="Genomic_DNA"/>
</dbReference>
<dbReference type="InterPro" id="IPR043502">
    <property type="entry name" value="DNA/RNA_pol_sf"/>
</dbReference>
<dbReference type="FunFam" id="3.10.20.370:FF:000001">
    <property type="entry name" value="Retrovirus-related Pol polyprotein from transposon 17.6-like protein"/>
    <property type="match status" value="1"/>
</dbReference>
<reference evidence="12" key="1">
    <citation type="submission" date="2021-02" db="EMBL/GenBank/DDBJ databases">
        <authorList>
            <person name="Nowell W R."/>
        </authorList>
    </citation>
    <scope>NUCLEOTIDE SEQUENCE</scope>
</reference>
<dbReference type="Gene3D" id="2.40.70.10">
    <property type="entry name" value="Acid Proteases"/>
    <property type="match status" value="1"/>
</dbReference>
<dbReference type="InterPro" id="IPR041588">
    <property type="entry name" value="Integrase_H2C2"/>
</dbReference>
<feature type="region of interest" description="Disordered" evidence="9">
    <location>
        <begin position="514"/>
        <end position="563"/>
    </location>
</feature>
<evidence type="ECO:0000256" key="8">
    <source>
        <dbReference type="ARBA" id="ARBA00023268"/>
    </source>
</evidence>
<proteinExistence type="predicted"/>
<feature type="region of interest" description="Disordered" evidence="9">
    <location>
        <begin position="43"/>
        <end position="66"/>
    </location>
</feature>
<dbReference type="InterPro" id="IPR021109">
    <property type="entry name" value="Peptidase_aspartic_dom_sf"/>
</dbReference>
<dbReference type="InterPro" id="IPR012337">
    <property type="entry name" value="RNaseH-like_sf"/>
</dbReference>
<dbReference type="GO" id="GO:0003676">
    <property type="term" value="F:nucleic acid binding"/>
    <property type="evidence" value="ECO:0007669"/>
    <property type="project" value="InterPro"/>
</dbReference>
<dbReference type="CDD" id="cd00303">
    <property type="entry name" value="retropepsin_like"/>
    <property type="match status" value="1"/>
</dbReference>
<feature type="non-terminal residue" evidence="12">
    <location>
        <position position="1"/>
    </location>
</feature>
<dbReference type="CDD" id="cd09274">
    <property type="entry name" value="RNase_HI_RT_Ty3"/>
    <property type="match status" value="1"/>
</dbReference>
<evidence type="ECO:0008006" key="14">
    <source>
        <dbReference type="Google" id="ProtNLM"/>
    </source>
</evidence>
<keyword evidence="6" id="KW-0378">Hydrolase</keyword>
<dbReference type="InterPro" id="IPR036397">
    <property type="entry name" value="RNaseH_sf"/>
</dbReference>
<dbReference type="GO" id="GO:0015074">
    <property type="term" value="P:DNA integration"/>
    <property type="evidence" value="ECO:0007669"/>
    <property type="project" value="InterPro"/>
</dbReference>
<organism evidence="12 13">
    <name type="scientific">Adineta steineri</name>
    <dbReference type="NCBI Taxonomy" id="433720"/>
    <lineage>
        <taxon>Eukaryota</taxon>
        <taxon>Metazoa</taxon>
        <taxon>Spiralia</taxon>
        <taxon>Gnathifera</taxon>
        <taxon>Rotifera</taxon>
        <taxon>Eurotatoria</taxon>
        <taxon>Bdelloidea</taxon>
        <taxon>Adinetida</taxon>
        <taxon>Adinetidae</taxon>
        <taxon>Adineta</taxon>
    </lineage>
</organism>
<feature type="compositionally biased region" description="Polar residues" evidence="9">
    <location>
        <begin position="479"/>
        <end position="491"/>
    </location>
</feature>
<dbReference type="Gene3D" id="3.30.420.10">
    <property type="entry name" value="Ribonuclease H-like superfamily/Ribonuclease H"/>
    <property type="match status" value="1"/>
</dbReference>
<dbReference type="GO" id="GO:0008233">
    <property type="term" value="F:peptidase activity"/>
    <property type="evidence" value="ECO:0007669"/>
    <property type="project" value="UniProtKB-KW"/>
</dbReference>
<keyword evidence="7" id="KW-0695">RNA-directed DNA polymerase</keyword>
<evidence type="ECO:0000256" key="6">
    <source>
        <dbReference type="ARBA" id="ARBA00022801"/>
    </source>
</evidence>
<feature type="domain" description="Reverse transcriptase" evidence="10">
    <location>
        <begin position="891"/>
        <end position="1069"/>
    </location>
</feature>
<dbReference type="Gene3D" id="3.10.10.10">
    <property type="entry name" value="HIV Type 1 Reverse Transcriptase, subunit A, domain 1"/>
    <property type="match status" value="1"/>
</dbReference>